<dbReference type="InParanoid" id="A0A2H3E5J9"/>
<dbReference type="OrthoDB" id="10604995at2759"/>
<dbReference type="AlphaFoldDB" id="A0A2H3E5J9"/>
<proteinExistence type="predicted"/>
<name>A0A2H3E5J9_ARMGA</name>
<evidence type="ECO:0000313" key="1">
    <source>
        <dbReference type="EMBL" id="PBK95843.1"/>
    </source>
</evidence>
<dbReference type="EMBL" id="KZ293651">
    <property type="protein sequence ID" value="PBK95843.1"/>
    <property type="molecule type" value="Genomic_DNA"/>
</dbReference>
<dbReference type="STRING" id="47427.A0A2H3E5J9"/>
<protein>
    <submittedName>
        <fullName evidence="1">Uncharacterized protein</fullName>
    </submittedName>
</protein>
<dbReference type="Proteomes" id="UP000217790">
    <property type="component" value="Unassembled WGS sequence"/>
</dbReference>
<organism evidence="1 2">
    <name type="scientific">Armillaria gallica</name>
    <name type="common">Bulbous honey fungus</name>
    <name type="synonym">Armillaria bulbosa</name>
    <dbReference type="NCBI Taxonomy" id="47427"/>
    <lineage>
        <taxon>Eukaryota</taxon>
        <taxon>Fungi</taxon>
        <taxon>Dikarya</taxon>
        <taxon>Basidiomycota</taxon>
        <taxon>Agaricomycotina</taxon>
        <taxon>Agaricomycetes</taxon>
        <taxon>Agaricomycetidae</taxon>
        <taxon>Agaricales</taxon>
        <taxon>Marasmiineae</taxon>
        <taxon>Physalacriaceae</taxon>
        <taxon>Armillaria</taxon>
    </lineage>
</organism>
<reference evidence="2" key="1">
    <citation type="journal article" date="2017" name="Nat. Ecol. Evol.">
        <title>Genome expansion and lineage-specific genetic innovations in the forest pathogenic fungi Armillaria.</title>
        <authorList>
            <person name="Sipos G."/>
            <person name="Prasanna A.N."/>
            <person name="Walter M.C."/>
            <person name="O'Connor E."/>
            <person name="Balint B."/>
            <person name="Krizsan K."/>
            <person name="Kiss B."/>
            <person name="Hess J."/>
            <person name="Varga T."/>
            <person name="Slot J."/>
            <person name="Riley R."/>
            <person name="Boka B."/>
            <person name="Rigling D."/>
            <person name="Barry K."/>
            <person name="Lee J."/>
            <person name="Mihaltcheva S."/>
            <person name="LaButti K."/>
            <person name="Lipzen A."/>
            <person name="Waldron R."/>
            <person name="Moloney N.M."/>
            <person name="Sperisen C."/>
            <person name="Kredics L."/>
            <person name="Vagvoelgyi C."/>
            <person name="Patrignani A."/>
            <person name="Fitzpatrick D."/>
            <person name="Nagy I."/>
            <person name="Doyle S."/>
            <person name="Anderson J.B."/>
            <person name="Grigoriev I.V."/>
            <person name="Gueldener U."/>
            <person name="Muensterkoetter M."/>
            <person name="Nagy L.G."/>
        </authorList>
    </citation>
    <scope>NUCLEOTIDE SEQUENCE [LARGE SCALE GENOMIC DNA]</scope>
    <source>
        <strain evidence="2">Ar21-2</strain>
    </source>
</reference>
<evidence type="ECO:0000313" key="2">
    <source>
        <dbReference type="Proteomes" id="UP000217790"/>
    </source>
</evidence>
<sequence>MHDAYSIFPGRMGTCASTRAQEEEMVLSKVLSPLPPSPQTVSIIQSTFVTNCHTEVGIHPKSTITEEEDCPKSWNTLAGCSRLSVGSTLVQGTLRAGELAGQDVDIDELVRQVRHSLDGITTLPRSLRMIVRHVYGEAIHVVSWFPVALAVVSAVFMKETPKVQDEGEGEE</sequence>
<keyword evidence="2" id="KW-1185">Reference proteome</keyword>
<gene>
    <name evidence="1" type="ORF">ARMGADRAFT_1061652</name>
</gene>
<accession>A0A2H3E5J9</accession>